<evidence type="ECO:0000256" key="3">
    <source>
        <dbReference type="ARBA" id="ARBA00023163"/>
    </source>
</evidence>
<evidence type="ECO:0000256" key="1">
    <source>
        <dbReference type="ARBA" id="ARBA00023015"/>
    </source>
</evidence>
<dbReference type="EMBL" id="JAGINP010000008">
    <property type="protein sequence ID" value="MBP2292753.1"/>
    <property type="molecule type" value="Genomic_DNA"/>
</dbReference>
<dbReference type="PROSITE" id="PS50995">
    <property type="entry name" value="HTH_MARR_2"/>
    <property type="match status" value="1"/>
</dbReference>
<evidence type="ECO:0000256" key="2">
    <source>
        <dbReference type="ARBA" id="ARBA00023125"/>
    </source>
</evidence>
<dbReference type="PANTHER" id="PTHR42756:SF1">
    <property type="entry name" value="TRANSCRIPTIONAL REPRESSOR OF EMRAB OPERON"/>
    <property type="match status" value="1"/>
</dbReference>
<organism evidence="5 6">
    <name type="scientific">Azospirillum rugosum</name>
    <dbReference type="NCBI Taxonomy" id="416170"/>
    <lineage>
        <taxon>Bacteria</taxon>
        <taxon>Pseudomonadati</taxon>
        <taxon>Pseudomonadota</taxon>
        <taxon>Alphaproteobacteria</taxon>
        <taxon>Rhodospirillales</taxon>
        <taxon>Azospirillaceae</taxon>
        <taxon>Azospirillum</taxon>
    </lineage>
</organism>
<keyword evidence="1" id="KW-0805">Transcription regulation</keyword>
<gene>
    <name evidence="5" type="ORF">J2851_002534</name>
</gene>
<keyword evidence="3" id="KW-0804">Transcription</keyword>
<evidence type="ECO:0000313" key="5">
    <source>
        <dbReference type="EMBL" id="MBP2292753.1"/>
    </source>
</evidence>
<keyword evidence="6" id="KW-1185">Reference proteome</keyword>
<dbReference type="SUPFAM" id="SSF46785">
    <property type="entry name" value="Winged helix' DNA-binding domain"/>
    <property type="match status" value="1"/>
</dbReference>
<name>A0ABS4SJL3_9PROT</name>
<dbReference type="GO" id="GO:0003677">
    <property type="term" value="F:DNA binding"/>
    <property type="evidence" value="ECO:0007669"/>
    <property type="project" value="UniProtKB-KW"/>
</dbReference>
<protein>
    <submittedName>
        <fullName evidence="5">DNA-binding MarR family transcriptional regulator</fullName>
    </submittedName>
</protein>
<reference evidence="5 6" key="1">
    <citation type="submission" date="2021-03" db="EMBL/GenBank/DDBJ databases">
        <title>Genomic Encyclopedia of Type Strains, Phase III (KMG-III): the genomes of soil and plant-associated and newly described type strains.</title>
        <authorList>
            <person name="Whitman W."/>
        </authorList>
    </citation>
    <scope>NUCLEOTIDE SEQUENCE [LARGE SCALE GENOMIC DNA]</scope>
    <source>
        <strain evidence="5 6">IMMIB AFH-6</strain>
    </source>
</reference>
<sequence length="157" mass="17964">MVITKKLRRYVPSSDDFRYEDFPFYWVARVQGIYLQHMEKALKKIGTDIPTWRVLFILKTHGTSSISEIATHAIVKLPTMTRIVYRMKAEGLVDTGPHAEDGRVTEVTMTEAGRDLVQQIQAATEKLFARSFRGLSEAQIDKLNATLEQLYDNLAED</sequence>
<proteinExistence type="predicted"/>
<dbReference type="InterPro" id="IPR036390">
    <property type="entry name" value="WH_DNA-bd_sf"/>
</dbReference>
<dbReference type="SMART" id="SM00347">
    <property type="entry name" value="HTH_MARR"/>
    <property type="match status" value="1"/>
</dbReference>
<comment type="caution">
    <text evidence="5">The sequence shown here is derived from an EMBL/GenBank/DDBJ whole genome shotgun (WGS) entry which is preliminary data.</text>
</comment>
<dbReference type="PANTHER" id="PTHR42756">
    <property type="entry name" value="TRANSCRIPTIONAL REGULATOR, MARR"/>
    <property type="match status" value="1"/>
</dbReference>
<evidence type="ECO:0000313" key="6">
    <source>
        <dbReference type="Proteomes" id="UP000781958"/>
    </source>
</evidence>
<accession>A0ABS4SJL3</accession>
<dbReference type="RefSeq" id="WP_209766625.1">
    <property type="nucleotide sequence ID" value="NZ_JAGINP010000008.1"/>
</dbReference>
<dbReference type="Pfam" id="PF01047">
    <property type="entry name" value="MarR"/>
    <property type="match status" value="1"/>
</dbReference>
<evidence type="ECO:0000259" key="4">
    <source>
        <dbReference type="PROSITE" id="PS50995"/>
    </source>
</evidence>
<feature type="domain" description="HTH marR-type" evidence="4">
    <location>
        <begin position="1"/>
        <end position="152"/>
    </location>
</feature>
<dbReference type="InterPro" id="IPR000835">
    <property type="entry name" value="HTH_MarR-typ"/>
</dbReference>
<dbReference type="Gene3D" id="1.10.10.10">
    <property type="entry name" value="Winged helix-like DNA-binding domain superfamily/Winged helix DNA-binding domain"/>
    <property type="match status" value="1"/>
</dbReference>
<dbReference type="Proteomes" id="UP000781958">
    <property type="component" value="Unassembled WGS sequence"/>
</dbReference>
<dbReference type="InterPro" id="IPR036388">
    <property type="entry name" value="WH-like_DNA-bd_sf"/>
</dbReference>
<keyword evidence="2 5" id="KW-0238">DNA-binding</keyword>